<proteinExistence type="predicted"/>
<dbReference type="EMBL" id="KN822032">
    <property type="protein sequence ID" value="KIM63757.1"/>
    <property type="molecule type" value="Genomic_DNA"/>
</dbReference>
<accession>A0A0C3AFP9</accession>
<dbReference type="Proteomes" id="UP000053989">
    <property type="component" value="Unassembled WGS sequence"/>
</dbReference>
<evidence type="ECO:0000313" key="1">
    <source>
        <dbReference type="EMBL" id="KIM63757.1"/>
    </source>
</evidence>
<keyword evidence="2" id="KW-1185">Reference proteome</keyword>
<gene>
    <name evidence="1" type="ORF">SCLCIDRAFT_688154</name>
</gene>
<reference evidence="2" key="2">
    <citation type="submission" date="2015-01" db="EMBL/GenBank/DDBJ databases">
        <title>Evolutionary Origins and Diversification of the Mycorrhizal Mutualists.</title>
        <authorList>
            <consortium name="DOE Joint Genome Institute"/>
            <consortium name="Mycorrhizal Genomics Consortium"/>
            <person name="Kohler A."/>
            <person name="Kuo A."/>
            <person name="Nagy L.G."/>
            <person name="Floudas D."/>
            <person name="Copeland A."/>
            <person name="Barry K.W."/>
            <person name="Cichocki N."/>
            <person name="Veneault-Fourrey C."/>
            <person name="LaButti K."/>
            <person name="Lindquist E.A."/>
            <person name="Lipzen A."/>
            <person name="Lundell T."/>
            <person name="Morin E."/>
            <person name="Murat C."/>
            <person name="Riley R."/>
            <person name="Ohm R."/>
            <person name="Sun H."/>
            <person name="Tunlid A."/>
            <person name="Henrissat B."/>
            <person name="Grigoriev I.V."/>
            <person name="Hibbett D.S."/>
            <person name="Martin F."/>
        </authorList>
    </citation>
    <scope>NUCLEOTIDE SEQUENCE [LARGE SCALE GENOMIC DNA]</scope>
    <source>
        <strain evidence="2">Foug A</strain>
    </source>
</reference>
<dbReference type="AlphaFoldDB" id="A0A0C3AFP9"/>
<reference evidence="1 2" key="1">
    <citation type="submission" date="2014-04" db="EMBL/GenBank/DDBJ databases">
        <authorList>
            <consortium name="DOE Joint Genome Institute"/>
            <person name="Kuo A."/>
            <person name="Kohler A."/>
            <person name="Nagy L.G."/>
            <person name="Floudas D."/>
            <person name="Copeland A."/>
            <person name="Barry K.W."/>
            <person name="Cichocki N."/>
            <person name="Veneault-Fourrey C."/>
            <person name="LaButti K."/>
            <person name="Lindquist E.A."/>
            <person name="Lipzen A."/>
            <person name="Lundell T."/>
            <person name="Morin E."/>
            <person name="Murat C."/>
            <person name="Sun H."/>
            <person name="Tunlid A."/>
            <person name="Henrissat B."/>
            <person name="Grigoriev I.V."/>
            <person name="Hibbett D.S."/>
            <person name="Martin F."/>
            <person name="Nordberg H.P."/>
            <person name="Cantor M.N."/>
            <person name="Hua S.X."/>
        </authorList>
    </citation>
    <scope>NUCLEOTIDE SEQUENCE [LARGE SCALE GENOMIC DNA]</scope>
    <source>
        <strain evidence="1 2">Foug A</strain>
    </source>
</reference>
<dbReference type="InParanoid" id="A0A0C3AFP9"/>
<evidence type="ECO:0000313" key="2">
    <source>
        <dbReference type="Proteomes" id="UP000053989"/>
    </source>
</evidence>
<name>A0A0C3AFP9_9AGAM</name>
<organism evidence="1 2">
    <name type="scientific">Scleroderma citrinum Foug A</name>
    <dbReference type="NCBI Taxonomy" id="1036808"/>
    <lineage>
        <taxon>Eukaryota</taxon>
        <taxon>Fungi</taxon>
        <taxon>Dikarya</taxon>
        <taxon>Basidiomycota</taxon>
        <taxon>Agaricomycotina</taxon>
        <taxon>Agaricomycetes</taxon>
        <taxon>Agaricomycetidae</taxon>
        <taxon>Boletales</taxon>
        <taxon>Sclerodermatineae</taxon>
        <taxon>Sclerodermataceae</taxon>
        <taxon>Scleroderma</taxon>
    </lineage>
</organism>
<sequence length="110" mass="12403">MSSSFWQRPLSGWSSGKVVPMGKEIMPVRRCLRPISPMLRTGPDYLSKTYEILLQKCQRTDKTANLSNINSTLSRASLTSTSLCSFQNYESFLLCLGDGSSSCWSQFSRY</sequence>
<protein>
    <submittedName>
        <fullName evidence="1">Uncharacterized protein</fullName>
    </submittedName>
</protein>
<dbReference type="HOGENOM" id="CLU_2172568_0_0_1"/>